<accession>A0A9J5XST1</accession>
<evidence type="ECO:0000313" key="1">
    <source>
        <dbReference type="EMBL" id="KAG5590022.1"/>
    </source>
</evidence>
<name>A0A9J5XST1_SOLCO</name>
<dbReference type="AlphaFoldDB" id="A0A9J5XST1"/>
<comment type="caution">
    <text evidence="1">The sequence shown here is derived from an EMBL/GenBank/DDBJ whole genome shotgun (WGS) entry which is preliminary data.</text>
</comment>
<sequence>MQRSLSQKRTPCMFSPIGLPVFSNQHLFQFTQDQKGLFKASNGVECKDLTYGASWSPRPKRPINKVKRAPEQSMTFYGYSEFRCHFCQKLTWTSIKTLAMESIGCHDQNGQFTRSSEPQSSPRHFIVTQNSDVIFAKNLHGPLLRP</sequence>
<organism evidence="1 2">
    <name type="scientific">Solanum commersonii</name>
    <name type="common">Commerson's wild potato</name>
    <name type="synonym">Commerson's nightshade</name>
    <dbReference type="NCBI Taxonomy" id="4109"/>
    <lineage>
        <taxon>Eukaryota</taxon>
        <taxon>Viridiplantae</taxon>
        <taxon>Streptophyta</taxon>
        <taxon>Embryophyta</taxon>
        <taxon>Tracheophyta</taxon>
        <taxon>Spermatophyta</taxon>
        <taxon>Magnoliopsida</taxon>
        <taxon>eudicotyledons</taxon>
        <taxon>Gunneridae</taxon>
        <taxon>Pentapetalae</taxon>
        <taxon>asterids</taxon>
        <taxon>lamiids</taxon>
        <taxon>Solanales</taxon>
        <taxon>Solanaceae</taxon>
        <taxon>Solanoideae</taxon>
        <taxon>Solaneae</taxon>
        <taxon>Solanum</taxon>
    </lineage>
</organism>
<dbReference type="Proteomes" id="UP000824120">
    <property type="component" value="Chromosome 8"/>
</dbReference>
<gene>
    <name evidence="1" type="ORF">H5410_040536</name>
</gene>
<keyword evidence="2" id="KW-1185">Reference proteome</keyword>
<protein>
    <submittedName>
        <fullName evidence="1">Uncharacterized protein</fullName>
    </submittedName>
</protein>
<reference evidence="1 2" key="1">
    <citation type="submission" date="2020-09" db="EMBL/GenBank/DDBJ databases">
        <title>De no assembly of potato wild relative species, Solanum commersonii.</title>
        <authorList>
            <person name="Cho K."/>
        </authorList>
    </citation>
    <scope>NUCLEOTIDE SEQUENCE [LARGE SCALE GENOMIC DNA]</scope>
    <source>
        <strain evidence="1">LZ3.2</strain>
        <tissue evidence="1">Leaf</tissue>
    </source>
</reference>
<evidence type="ECO:0000313" key="2">
    <source>
        <dbReference type="Proteomes" id="UP000824120"/>
    </source>
</evidence>
<proteinExistence type="predicted"/>
<dbReference type="EMBL" id="JACXVP010000008">
    <property type="protein sequence ID" value="KAG5590022.1"/>
    <property type="molecule type" value="Genomic_DNA"/>
</dbReference>